<feature type="domain" description="Glycosyltransferase subfamily 4-like N-terminal" evidence="2">
    <location>
        <begin position="13"/>
        <end position="168"/>
    </location>
</feature>
<dbReference type="PANTHER" id="PTHR12526:SF630">
    <property type="entry name" value="GLYCOSYLTRANSFERASE"/>
    <property type="match status" value="1"/>
</dbReference>
<organism evidence="3 4">
    <name type="scientific">Algoriphagus jejuensis</name>
    <dbReference type="NCBI Taxonomy" id="419934"/>
    <lineage>
        <taxon>Bacteria</taxon>
        <taxon>Pseudomonadati</taxon>
        <taxon>Bacteroidota</taxon>
        <taxon>Cytophagia</taxon>
        <taxon>Cytophagales</taxon>
        <taxon>Cyclobacteriaceae</taxon>
        <taxon>Algoriphagus</taxon>
    </lineage>
</organism>
<dbReference type="SUPFAM" id="SSF53756">
    <property type="entry name" value="UDP-Glycosyltransferase/glycogen phosphorylase"/>
    <property type="match status" value="1"/>
</dbReference>
<accession>A0ABN1N658</accession>
<evidence type="ECO:0000259" key="1">
    <source>
        <dbReference type="Pfam" id="PF00534"/>
    </source>
</evidence>
<feature type="domain" description="Glycosyl transferase family 1" evidence="1">
    <location>
        <begin position="182"/>
        <end position="333"/>
    </location>
</feature>
<dbReference type="Pfam" id="PF13439">
    <property type="entry name" value="Glyco_transf_4"/>
    <property type="match status" value="1"/>
</dbReference>
<dbReference type="EMBL" id="BAAAFI010000049">
    <property type="protein sequence ID" value="GAA0881350.1"/>
    <property type="molecule type" value="Genomic_DNA"/>
</dbReference>
<dbReference type="RefSeq" id="WP_343855206.1">
    <property type="nucleotide sequence ID" value="NZ_BAAAFI010000049.1"/>
</dbReference>
<evidence type="ECO:0000259" key="2">
    <source>
        <dbReference type="Pfam" id="PF13439"/>
    </source>
</evidence>
<sequence>MRILCVIDSLGSGGAQRQLVQLAIGFRQRGYDVSFIVYHELNFFKPDLDLNGISVKQVIEHNYLLRIFKIAREISRCRPDVVISFLEGANFICEVAGLFPRKWKLIVGERSANPEILTSFKLICFRYFHLFADKIVYNSFSNQRLVQKINPLLSNRKCHVIYNLIDSEIWGENKFRESLNGNLTLVIAASHQYLKNAKGLIEAVNRLSGKNKKILKIEWYGDISPDNSFMEAKNLVNEYSLGDIISFFPSVRNIFEKYYLADAVGLFSFYEGFPNTISEAMSIGKIVVASSVSDIPLVLDHCPDLICDPANVESIQKSLEHLIELTLNERMEIGCENRRKARTLFKKDKIIYDYLQLMR</sequence>
<dbReference type="InterPro" id="IPR028098">
    <property type="entry name" value="Glyco_trans_4-like_N"/>
</dbReference>
<dbReference type="Gene3D" id="3.40.50.2000">
    <property type="entry name" value="Glycogen Phosphorylase B"/>
    <property type="match status" value="2"/>
</dbReference>
<proteinExistence type="predicted"/>
<protein>
    <submittedName>
        <fullName evidence="3">N-acetylgalactosamine-N, N'-diacetylbacillosaminyl -diphospho-undecaprenol 4-alpha-N-acetylgalactosaminyltransferase</fullName>
    </submittedName>
</protein>
<reference evidence="3 4" key="1">
    <citation type="journal article" date="2019" name="Int. J. Syst. Evol. Microbiol.">
        <title>The Global Catalogue of Microorganisms (GCM) 10K type strain sequencing project: providing services to taxonomists for standard genome sequencing and annotation.</title>
        <authorList>
            <consortium name="The Broad Institute Genomics Platform"/>
            <consortium name="The Broad Institute Genome Sequencing Center for Infectious Disease"/>
            <person name="Wu L."/>
            <person name="Ma J."/>
        </authorList>
    </citation>
    <scope>NUCLEOTIDE SEQUENCE [LARGE SCALE GENOMIC DNA]</scope>
    <source>
        <strain evidence="3 4">JCM 16112</strain>
    </source>
</reference>
<name>A0ABN1N658_9BACT</name>
<dbReference type="Proteomes" id="UP001500469">
    <property type="component" value="Unassembled WGS sequence"/>
</dbReference>
<comment type="caution">
    <text evidence="3">The sequence shown here is derived from an EMBL/GenBank/DDBJ whole genome shotgun (WGS) entry which is preliminary data.</text>
</comment>
<dbReference type="PANTHER" id="PTHR12526">
    <property type="entry name" value="GLYCOSYLTRANSFERASE"/>
    <property type="match status" value="1"/>
</dbReference>
<gene>
    <name evidence="3" type="primary">pglJ</name>
    <name evidence="3" type="ORF">GCM10009119_43200</name>
</gene>
<dbReference type="InterPro" id="IPR001296">
    <property type="entry name" value="Glyco_trans_1"/>
</dbReference>
<keyword evidence="4" id="KW-1185">Reference proteome</keyword>
<dbReference type="Pfam" id="PF00534">
    <property type="entry name" value="Glycos_transf_1"/>
    <property type="match status" value="1"/>
</dbReference>
<evidence type="ECO:0000313" key="3">
    <source>
        <dbReference type="EMBL" id="GAA0881350.1"/>
    </source>
</evidence>
<evidence type="ECO:0000313" key="4">
    <source>
        <dbReference type="Proteomes" id="UP001500469"/>
    </source>
</evidence>